<evidence type="ECO:0000313" key="2">
    <source>
        <dbReference type="Proteomes" id="UP000245216"/>
    </source>
</evidence>
<dbReference type="Proteomes" id="UP000245216">
    <property type="component" value="Unassembled WGS sequence"/>
</dbReference>
<organism evidence="1 2">
    <name type="scientific">Alcaligenes faecalis</name>
    <dbReference type="NCBI Taxonomy" id="511"/>
    <lineage>
        <taxon>Bacteria</taxon>
        <taxon>Pseudomonadati</taxon>
        <taxon>Pseudomonadota</taxon>
        <taxon>Betaproteobacteria</taxon>
        <taxon>Burkholderiales</taxon>
        <taxon>Alcaligenaceae</taxon>
        <taxon>Alcaligenes</taxon>
    </lineage>
</organism>
<comment type="caution">
    <text evidence="1">The sequence shown here is derived from an EMBL/GenBank/DDBJ whole genome shotgun (WGS) entry which is preliminary data.</text>
</comment>
<gene>
    <name evidence="1" type="ORF">DF183_16900</name>
</gene>
<reference evidence="1 2" key="2">
    <citation type="submission" date="2018-05" db="EMBL/GenBank/DDBJ databases">
        <authorList>
            <person name="Lanie J.A."/>
            <person name="Ng W.-L."/>
            <person name="Kazmierczak K.M."/>
            <person name="Andrzejewski T.M."/>
            <person name="Davidsen T.M."/>
            <person name="Wayne K.J."/>
            <person name="Tettelin H."/>
            <person name="Glass J.I."/>
            <person name="Rusch D."/>
            <person name="Podicherti R."/>
            <person name="Tsui H.-C.T."/>
            <person name="Winkler M.E."/>
        </authorList>
    </citation>
    <scope>NUCLEOTIDE SEQUENCE [LARGE SCALE GENOMIC DNA]</scope>
    <source>
        <strain evidence="1 2">YBY</strain>
    </source>
</reference>
<dbReference type="AlphaFoldDB" id="A0A2U2BHM0"/>
<protein>
    <recommendedName>
        <fullName evidence="3">DUF1833 domain-containing protein</fullName>
    </recommendedName>
</protein>
<dbReference type="EMBL" id="QEXO01000004">
    <property type="protein sequence ID" value="PWE13476.1"/>
    <property type="molecule type" value="Genomic_DNA"/>
</dbReference>
<accession>A0A2U2BHM0</accession>
<sequence>MRIWSMSEHDFFFKARRSVSRIEGLEISHPSFSRSFFLVRNPNPWMKRQALGHGGGVVREYEYLPMRLQPKDTRGDLDFGMRVDLGDLGEMIPDELQRVIDAGTSHIKPAVIYRAWRSDKLSEPMIGPIVLQADEISRTRDGSSFEAVAPYLNLTRTGEAYTVDRFSMLRGFL</sequence>
<reference evidence="1 2" key="1">
    <citation type="submission" date="2018-05" db="EMBL/GenBank/DDBJ databases">
        <title>Genome Sequence of an Efficient Indole-Degrading Bacterium, Alcaligenes sp.YBY.</title>
        <authorList>
            <person name="Yang B."/>
        </authorList>
    </citation>
    <scope>NUCLEOTIDE SEQUENCE [LARGE SCALE GENOMIC DNA]</scope>
    <source>
        <strain evidence="1 2">YBY</strain>
    </source>
</reference>
<evidence type="ECO:0000313" key="1">
    <source>
        <dbReference type="EMBL" id="PWE13476.1"/>
    </source>
</evidence>
<name>A0A2U2BHM0_ALCFA</name>
<evidence type="ECO:0008006" key="3">
    <source>
        <dbReference type="Google" id="ProtNLM"/>
    </source>
</evidence>
<proteinExistence type="predicted"/>